<evidence type="ECO:0000256" key="6">
    <source>
        <dbReference type="ARBA" id="ARBA00054155"/>
    </source>
</evidence>
<dbReference type="InterPro" id="IPR016039">
    <property type="entry name" value="Thiolase-like"/>
</dbReference>
<dbReference type="InterPro" id="IPR020807">
    <property type="entry name" value="PKS_DH"/>
</dbReference>
<dbReference type="GO" id="GO:0004315">
    <property type="term" value="F:3-oxoacyl-[acyl-carrier-protein] synthase activity"/>
    <property type="evidence" value="ECO:0007669"/>
    <property type="project" value="InterPro"/>
</dbReference>
<dbReference type="InterPro" id="IPR014031">
    <property type="entry name" value="Ketoacyl_synth_C"/>
</dbReference>
<dbReference type="PROSITE" id="PS00606">
    <property type="entry name" value="KS3_1"/>
    <property type="match status" value="1"/>
</dbReference>
<dbReference type="InterPro" id="IPR018201">
    <property type="entry name" value="Ketoacyl_synth_AS"/>
</dbReference>
<dbReference type="InterPro" id="IPR009081">
    <property type="entry name" value="PP-bd_ACP"/>
</dbReference>
<dbReference type="Pfam" id="PF00698">
    <property type="entry name" value="Acyl_transf_1"/>
    <property type="match status" value="1"/>
</dbReference>
<dbReference type="SUPFAM" id="SSF53901">
    <property type="entry name" value="Thiolase-like"/>
    <property type="match status" value="1"/>
</dbReference>
<dbReference type="SMART" id="SM00825">
    <property type="entry name" value="PKS_KS"/>
    <property type="match status" value="1"/>
</dbReference>
<dbReference type="InterPro" id="IPR036291">
    <property type="entry name" value="NAD(P)-bd_dom_sf"/>
</dbReference>
<dbReference type="SMART" id="SM00822">
    <property type="entry name" value="PKS_KR"/>
    <property type="match status" value="1"/>
</dbReference>
<dbReference type="InterPro" id="IPR014043">
    <property type="entry name" value="Acyl_transferase_dom"/>
</dbReference>
<gene>
    <name evidence="12" type="ORF">BECKDK2373B_GA0170837_10285</name>
</gene>
<feature type="domain" description="Carrier" evidence="9">
    <location>
        <begin position="1861"/>
        <end position="1936"/>
    </location>
</feature>
<dbReference type="InterPro" id="IPR016035">
    <property type="entry name" value="Acyl_Trfase/lysoPLipase"/>
</dbReference>
<dbReference type="SMART" id="SM00827">
    <property type="entry name" value="PKS_AT"/>
    <property type="match status" value="1"/>
</dbReference>
<keyword evidence="5 12" id="KW-0808">Transferase</keyword>
<dbReference type="GO" id="GO:0006633">
    <property type="term" value="P:fatty acid biosynthetic process"/>
    <property type="evidence" value="ECO:0007669"/>
    <property type="project" value="UniProtKB-UniPathway"/>
</dbReference>
<dbReference type="Gene3D" id="3.40.50.720">
    <property type="entry name" value="NAD(P)-binding Rossmann-like Domain"/>
    <property type="match status" value="1"/>
</dbReference>
<dbReference type="CDD" id="cd08955">
    <property type="entry name" value="KR_2_FAS_SDR_x"/>
    <property type="match status" value="1"/>
</dbReference>
<evidence type="ECO:0000256" key="8">
    <source>
        <dbReference type="SAM" id="MobiDB-lite"/>
    </source>
</evidence>
<organism evidence="12">
    <name type="scientific">Candidatus Kentrum sp. DK</name>
    <dbReference type="NCBI Taxonomy" id="2126562"/>
    <lineage>
        <taxon>Bacteria</taxon>
        <taxon>Pseudomonadati</taxon>
        <taxon>Pseudomonadota</taxon>
        <taxon>Gammaproteobacteria</taxon>
        <taxon>Candidatus Kentrum</taxon>
    </lineage>
</organism>
<dbReference type="Gene3D" id="3.40.366.10">
    <property type="entry name" value="Malonyl-Coenzyme A Acyl Carrier Protein, domain 2"/>
    <property type="match status" value="1"/>
</dbReference>
<dbReference type="GO" id="GO:0071770">
    <property type="term" value="P:DIM/DIP cell wall layer assembly"/>
    <property type="evidence" value="ECO:0007669"/>
    <property type="project" value="TreeGrafter"/>
</dbReference>
<dbReference type="Pfam" id="PF21089">
    <property type="entry name" value="PKS_DH_N"/>
    <property type="match status" value="1"/>
</dbReference>
<dbReference type="SUPFAM" id="SSF47336">
    <property type="entry name" value="ACP-like"/>
    <property type="match status" value="2"/>
</dbReference>
<evidence type="ECO:0000256" key="7">
    <source>
        <dbReference type="PROSITE-ProRule" id="PRU01363"/>
    </source>
</evidence>
<dbReference type="PANTHER" id="PTHR43775:SF51">
    <property type="entry name" value="INACTIVE PHENOLPHTHIOCEROL SYNTHESIS POLYKETIDE SYNTHASE TYPE I PKS1-RELATED"/>
    <property type="match status" value="1"/>
</dbReference>
<evidence type="ECO:0000259" key="11">
    <source>
        <dbReference type="PROSITE" id="PS52019"/>
    </source>
</evidence>
<dbReference type="EMBL" id="CAADEX010000028">
    <property type="protein sequence ID" value="VFJ50354.1"/>
    <property type="molecule type" value="Genomic_DNA"/>
</dbReference>
<dbReference type="Pfam" id="PF00550">
    <property type="entry name" value="PP-binding"/>
    <property type="match status" value="2"/>
</dbReference>
<dbReference type="SUPFAM" id="SSF51735">
    <property type="entry name" value="NAD(P)-binding Rossmann-fold domains"/>
    <property type="match status" value="2"/>
</dbReference>
<dbReference type="InterPro" id="IPR036736">
    <property type="entry name" value="ACP-like_sf"/>
</dbReference>
<dbReference type="Pfam" id="PF00109">
    <property type="entry name" value="ketoacyl-synt"/>
    <property type="match status" value="1"/>
</dbReference>
<dbReference type="Gene3D" id="3.40.47.10">
    <property type="match status" value="1"/>
</dbReference>
<evidence type="ECO:0000313" key="12">
    <source>
        <dbReference type="EMBL" id="VFJ50354.1"/>
    </source>
</evidence>
<feature type="region of interest" description="Disordered" evidence="8">
    <location>
        <begin position="1483"/>
        <end position="1505"/>
    </location>
</feature>
<evidence type="ECO:0000256" key="1">
    <source>
        <dbReference type="ARBA" id="ARBA00005194"/>
    </source>
</evidence>
<protein>
    <submittedName>
        <fullName evidence="12">Acyl transferase domain-containing protein</fullName>
    </submittedName>
</protein>
<dbReference type="Gene3D" id="1.10.1200.10">
    <property type="entry name" value="ACP-like"/>
    <property type="match status" value="2"/>
</dbReference>
<dbReference type="InterPro" id="IPR049900">
    <property type="entry name" value="PKS_mFAS_DH"/>
</dbReference>
<reference evidence="12" key="1">
    <citation type="submission" date="2019-02" db="EMBL/GenBank/DDBJ databases">
        <authorList>
            <person name="Gruber-Vodicka R. H."/>
            <person name="Seah K. B. B."/>
        </authorList>
    </citation>
    <scope>NUCLEOTIDE SEQUENCE</scope>
    <source>
        <strain evidence="12">BECK_DK47</strain>
    </source>
</reference>
<dbReference type="PROSITE" id="PS50075">
    <property type="entry name" value="CARRIER"/>
    <property type="match status" value="2"/>
</dbReference>
<dbReference type="InterPro" id="IPR006162">
    <property type="entry name" value="Ppantetheine_attach_site"/>
</dbReference>
<keyword evidence="3" id="KW-0596">Phosphopantetheine</keyword>
<dbReference type="SMART" id="SM00823">
    <property type="entry name" value="PKS_PP"/>
    <property type="match status" value="2"/>
</dbReference>
<keyword evidence="4" id="KW-0597">Phosphoprotein</keyword>
<dbReference type="InterPro" id="IPR020841">
    <property type="entry name" value="PKS_Beta-ketoAc_synthase_dom"/>
</dbReference>
<dbReference type="PROSITE" id="PS52019">
    <property type="entry name" value="PKS_MFAS_DH"/>
    <property type="match status" value="1"/>
</dbReference>
<dbReference type="PANTHER" id="PTHR43775">
    <property type="entry name" value="FATTY ACID SYNTHASE"/>
    <property type="match status" value="1"/>
</dbReference>
<dbReference type="Gene3D" id="3.30.70.3290">
    <property type="match status" value="1"/>
</dbReference>
<feature type="active site" description="Proton donor; for dehydratase activity" evidence="7">
    <location>
        <position position="1214"/>
    </location>
</feature>
<dbReference type="Pfam" id="PF02801">
    <property type="entry name" value="Ketoacyl-synt_C"/>
    <property type="match status" value="1"/>
</dbReference>
<feature type="compositionally biased region" description="Basic and acidic residues" evidence="8">
    <location>
        <begin position="1496"/>
        <end position="1505"/>
    </location>
</feature>
<dbReference type="InterPro" id="IPR042104">
    <property type="entry name" value="PKS_dehydratase_sf"/>
</dbReference>
<evidence type="ECO:0000256" key="5">
    <source>
        <dbReference type="ARBA" id="ARBA00022679"/>
    </source>
</evidence>
<proteinExistence type="inferred from homology"/>
<comment type="pathway">
    <text evidence="1">Lipid metabolism; fatty acid biosynthesis.</text>
</comment>
<dbReference type="UniPathway" id="UPA00094"/>
<sequence length="1991" mass="215486">MEKHQTQKQTIEEWLIEYLAGLSDTPRRGLDSKRPFLDYGLRSATAKEMLAKLGQWLGRPLSPTLTYDYPNVDALANHLAGEEKPEPSSSGIPALISGVRNSLPDEPIAIIGMGCRFPKAKTPEEFWAVLRNGVDAITGIPASRWPPTEKEVPWGGFIDDVDQFDPAFFGLSAREAEIIDPQQRLTLEVAWEALENAGIATETLAGSRTGVFVGIMAHDYFDQLLPVSSNIYFETGNAYSVVANRLSYLWDLRGPSMAVDTACSSSLVAIHQACRSLRQGESELALAGGVNLILSPGTTERYFASRMLSPGGRCRTFDASADGYVRSEGCAIIALKRLGDARRDGDRVLALIRGSAVNQDGRTNGLIAPNGLSQQAVIRAAHADAGISAREIGYVEAHGTGTPLGDPIELNALKDVLTPERSPLDTCWIGSGKTNIGHTHASAGVAGIIKTVLILQHREIPPNLHFSALNPLIDIADTPLAIPTEPTPWPEGRRRLAGVSSFGFAGTNAHAVLEEAPVIDWGGLANPNEGVCVADSVGVLSPPQSSTDAIEAGRALHLLTLSAKNEAALREMTDRYANWLEANPDVPFADVCYTAATGRARFEHRIALVAASSTDAGERLRASDYTIGKAEGEAPRVAFLFTGQGSQYVGMGRGLYGTEPLFRETLARCDEILRPLGVPLLDLLYGEGVDSEALNQTIHTQPALFSLEYALARLWQSWGIKPDAVMGHSVGEYVAACIAGVFGLEDALKLIAARGRLMQTLCQPGDMLALQMSETEALALIAPRNEKSGDILSLAAINGPVSVVVSGEPGAVAALKTSLDEQGIKARALSVSHAFHSAMMAPMLAEFEKVACAVTYAEPGIPLCSNVTGKMASVEEVASPAYWIRHVREPVRFAAGVQSLAEAGIDTFLEVGPKPSLLGMAGECLPDDTGIGWLPSLREGQEDWRQLLSSLGQWHTRGGEPDRRALARGNTRRKVSLPTYPFQRQRYWIDGARFAGRRGRGRAGHPLLGQRLKLADSDGKIRFQSEIDLFSVPWLSDHRLFDTMAFPAAGFLEMALAAGAEVFRDPDPDAGARLAAPLRMTDIRFEAALPLPEEETTTCQLVLSPQGEGFGFQVFGLDTQDRWIARVAGILTRDQNTETPEAADPAVLRAQCPMEIPAADQYRESRERGFAYGPGFQGLKRLFRGEGVALGEIELPESLADGIDKYRLHPALWDAALQTIPLPPETAGKLYLPVSIGTLSLYTEDRAGNRFRSFARITGSDEKTLMADVSVFDESGAAIAELQGVTLGRVDPKIIWRDFKRQFEELYEIVWREAPRRAGKQETGGVPAERETKSWLILADSGGLGQTLAARLEAQGNRCVLAYASTAGWEKPQGGVAIMDQRVGQASEGAFAHLADLTLDPANPEDFQRLFQEAFPVDAPPLAGIVCLWALDAPDTPELTSETLMAAQDLVLGGALHSVQAAIGQERAARLWLVTRNAVSVGREENGDARQVPDASGEKNTNHKPEPTLALAQAPLWGLAKSIALEHPELWGGIIDNPEADDLLAEIGAASGQREDQVAYREGRRYVARLGGVRLPASEPVSLHSEGSYLITGGLGERGLEAARHLAEQGAGCLILTGRREPSHEVRAVLQGLEKAGTRVEVIRTDISDRAQAADLFARIDAGMPPLKGVIHAAGLMDDGVLLQQNLARFRDVMAPKVAGSWHLHALTRNRELDFFISFSSVTSLLGALGQANHIAANAFVDALAGYRRALGLPSLAIGWGIRTQSALAPNGDTREQDRWAAVGMRAMEPEEGVLFLERLMGRTERAQVGVCSVNWPVFLQRFPGMSSFLSELRAAASEPLTVSVDLVGELKGVPSWERRDYLLDHVRTEFNKALGFPPSQSMDPRRGFTDLGMDSLMALEIRKRLQANLDHSLPPTLLFNHPRLDELVAYLADDVLVLDSWEDTTVEEAEGADTEEANNEAGDEAIWDRLEEFSDEELEALLDKKLGTES</sequence>
<dbReference type="GO" id="GO:0004312">
    <property type="term" value="F:fatty acid synthase activity"/>
    <property type="evidence" value="ECO:0007669"/>
    <property type="project" value="TreeGrafter"/>
</dbReference>
<evidence type="ECO:0000256" key="4">
    <source>
        <dbReference type="ARBA" id="ARBA00022553"/>
    </source>
</evidence>
<dbReference type="CDD" id="cd00833">
    <property type="entry name" value="PKS"/>
    <property type="match status" value="1"/>
</dbReference>
<dbReference type="InterPro" id="IPR020806">
    <property type="entry name" value="PKS_PP-bd"/>
</dbReference>
<feature type="region of interest" description="N-terminal hotdog fold" evidence="7">
    <location>
        <begin position="1005"/>
        <end position="1138"/>
    </location>
</feature>
<evidence type="ECO:0000256" key="3">
    <source>
        <dbReference type="ARBA" id="ARBA00022450"/>
    </source>
</evidence>
<dbReference type="FunFam" id="3.40.366.10:FF:000002">
    <property type="entry name" value="Probable polyketide synthase 2"/>
    <property type="match status" value="1"/>
</dbReference>
<dbReference type="Gene3D" id="3.10.129.110">
    <property type="entry name" value="Polyketide synthase dehydratase"/>
    <property type="match status" value="1"/>
</dbReference>
<dbReference type="SMART" id="SM00826">
    <property type="entry name" value="PKS_DH"/>
    <property type="match status" value="1"/>
</dbReference>
<feature type="active site" description="Proton acceptor; for dehydratase activity" evidence="7">
    <location>
        <position position="1038"/>
    </location>
</feature>
<dbReference type="GO" id="GO:0005886">
    <property type="term" value="C:plasma membrane"/>
    <property type="evidence" value="ECO:0007669"/>
    <property type="project" value="TreeGrafter"/>
</dbReference>
<dbReference type="Pfam" id="PF14765">
    <property type="entry name" value="PS-DH"/>
    <property type="match status" value="1"/>
</dbReference>
<dbReference type="InterPro" id="IPR016036">
    <property type="entry name" value="Malonyl_transacylase_ACP-bd"/>
</dbReference>
<evidence type="ECO:0000259" key="10">
    <source>
        <dbReference type="PROSITE" id="PS52004"/>
    </source>
</evidence>
<dbReference type="GO" id="GO:0005737">
    <property type="term" value="C:cytoplasm"/>
    <property type="evidence" value="ECO:0007669"/>
    <property type="project" value="TreeGrafter"/>
</dbReference>
<dbReference type="InterPro" id="IPR057326">
    <property type="entry name" value="KR_dom"/>
</dbReference>
<feature type="domain" description="Ketosynthase family 3 (KS3)" evidence="10">
    <location>
        <begin position="105"/>
        <end position="515"/>
    </location>
</feature>
<dbReference type="PROSITE" id="PS52004">
    <property type="entry name" value="KS3_2"/>
    <property type="match status" value="1"/>
</dbReference>
<feature type="region of interest" description="C-terminal hotdog fold" evidence="7">
    <location>
        <begin position="1153"/>
        <end position="1296"/>
    </location>
</feature>
<dbReference type="SUPFAM" id="SSF55048">
    <property type="entry name" value="Probable ACP-binding domain of malonyl-CoA ACP transacylase"/>
    <property type="match status" value="1"/>
</dbReference>
<comment type="similarity">
    <text evidence="2">Belongs to the short-chain dehydrogenases/reductases (SDR) family.</text>
</comment>
<dbReference type="InterPro" id="IPR014030">
    <property type="entry name" value="Ketoacyl_synth_N"/>
</dbReference>
<comment type="function">
    <text evidence="6">Involved in production of the polyketide antibiotic thailandamide.</text>
</comment>
<dbReference type="Pfam" id="PF08659">
    <property type="entry name" value="KR"/>
    <property type="match status" value="1"/>
</dbReference>
<dbReference type="GO" id="GO:0031177">
    <property type="term" value="F:phosphopantetheine binding"/>
    <property type="evidence" value="ECO:0007669"/>
    <property type="project" value="InterPro"/>
</dbReference>
<dbReference type="InterPro" id="IPR049551">
    <property type="entry name" value="PKS_DH_C"/>
</dbReference>
<evidence type="ECO:0000259" key="9">
    <source>
        <dbReference type="PROSITE" id="PS50075"/>
    </source>
</evidence>
<dbReference type="InterPro" id="IPR049552">
    <property type="entry name" value="PKS_DH_N"/>
</dbReference>
<evidence type="ECO:0000256" key="2">
    <source>
        <dbReference type="ARBA" id="ARBA00006484"/>
    </source>
</evidence>
<dbReference type="PROSITE" id="PS00012">
    <property type="entry name" value="PHOSPHOPANTETHEINE"/>
    <property type="match status" value="1"/>
</dbReference>
<dbReference type="SUPFAM" id="SSF52151">
    <property type="entry name" value="FabD/lysophospholipase-like"/>
    <property type="match status" value="1"/>
</dbReference>
<feature type="domain" description="PKS/mFAS DH" evidence="11">
    <location>
        <begin position="1005"/>
        <end position="1296"/>
    </location>
</feature>
<dbReference type="SMART" id="SM01294">
    <property type="entry name" value="PKS_PP_betabranch"/>
    <property type="match status" value="2"/>
</dbReference>
<dbReference type="FunFam" id="3.40.47.10:FF:000019">
    <property type="entry name" value="Polyketide synthase type I"/>
    <property type="match status" value="1"/>
</dbReference>
<feature type="domain" description="Carrier" evidence="9">
    <location>
        <begin position="6"/>
        <end position="83"/>
    </location>
</feature>
<dbReference type="InterPro" id="IPR001227">
    <property type="entry name" value="Ac_transferase_dom_sf"/>
</dbReference>
<accession>A0A450SD35</accession>
<dbReference type="InterPro" id="IPR050091">
    <property type="entry name" value="PKS_NRPS_Biosynth_Enz"/>
</dbReference>
<name>A0A450SD35_9GAMM</name>
<dbReference type="Pfam" id="PF22621">
    <property type="entry name" value="CurL-like_PKS_C"/>
    <property type="match status" value="1"/>
</dbReference>
<dbReference type="InterPro" id="IPR013968">
    <property type="entry name" value="PKS_KR"/>
</dbReference>